<accession>A0A388M3H2</accession>
<feature type="compositionally biased region" description="Gly residues" evidence="1">
    <location>
        <begin position="115"/>
        <end position="124"/>
    </location>
</feature>
<dbReference type="STRING" id="69332.A0A388M3H2"/>
<evidence type="ECO:0000313" key="3">
    <source>
        <dbReference type="Proteomes" id="UP000265515"/>
    </source>
</evidence>
<feature type="compositionally biased region" description="Pro residues" evidence="1">
    <location>
        <begin position="11"/>
        <end position="21"/>
    </location>
</feature>
<dbReference type="EMBL" id="BFEA01000715">
    <property type="protein sequence ID" value="GBG89086.1"/>
    <property type="molecule type" value="Genomic_DNA"/>
</dbReference>
<dbReference type="InterPro" id="IPR001611">
    <property type="entry name" value="Leu-rich_rpt"/>
</dbReference>
<dbReference type="InterPro" id="IPR052394">
    <property type="entry name" value="LRR-containing"/>
</dbReference>
<dbReference type="Proteomes" id="UP000265515">
    <property type="component" value="Unassembled WGS sequence"/>
</dbReference>
<dbReference type="SUPFAM" id="SSF52047">
    <property type="entry name" value="RNI-like"/>
    <property type="match status" value="1"/>
</dbReference>
<protein>
    <submittedName>
        <fullName evidence="2">Uncharacterized protein</fullName>
    </submittedName>
</protein>
<feature type="compositionally biased region" description="Gly residues" evidence="1">
    <location>
        <begin position="95"/>
        <end position="105"/>
    </location>
</feature>
<feature type="region of interest" description="Disordered" evidence="1">
    <location>
        <begin position="1"/>
        <end position="217"/>
    </location>
</feature>
<dbReference type="PANTHER" id="PTHR24114:SF2">
    <property type="entry name" value="F-BOX DOMAIN-CONTAINING PROTEIN-RELATED"/>
    <property type="match status" value="1"/>
</dbReference>
<evidence type="ECO:0000313" key="2">
    <source>
        <dbReference type="EMBL" id="GBG89086.1"/>
    </source>
</evidence>
<feature type="compositionally biased region" description="Polar residues" evidence="1">
    <location>
        <begin position="58"/>
        <end position="80"/>
    </location>
</feature>
<organism evidence="2 3">
    <name type="scientific">Chara braunii</name>
    <name type="common">Braun's stonewort</name>
    <dbReference type="NCBI Taxonomy" id="69332"/>
    <lineage>
        <taxon>Eukaryota</taxon>
        <taxon>Viridiplantae</taxon>
        <taxon>Streptophyta</taxon>
        <taxon>Charophyceae</taxon>
        <taxon>Charales</taxon>
        <taxon>Characeae</taxon>
        <taxon>Chara</taxon>
    </lineage>
</organism>
<comment type="caution">
    <text evidence="2">The sequence shown here is derived from an EMBL/GenBank/DDBJ whole genome shotgun (WGS) entry which is preliminary data.</text>
</comment>
<sequence length="655" mass="69237">MATSSNASGTPRPPLAPPIPAAAPAAAPDKPDVPSPAAGATTAGGQAGAGGNTPATLTGGNSTVPTARRLSGSSASSNQRPELLASRGSARGEEIGVGGGGGGNAGLPSTAGTSKEGGGAGRPSGGSVDQTGTLKGETEVGSTDAPLSSPAPPPPPLPPPPPGAPLAVAGASADTTSVPSGAAGVLTTAEKGAVGPGEKEQNAPQDNKGGIFSDTPWEGWRIRDPNSTTADAFSTFLSQPAPPRAPTPKEGRVQWFVVPLQELCMRVVAENFEQYPNLGNLNLKQSEKIISLMRTDLPLELAGRLISEEMYWRKRACLRWKNSDLHVHGGSWKQLYFEKNISTALETFDPTSMDVIALKRLLKVSYSFVHGLTINQLPSHLDLSVVIDICSLQLSSLALTYGLANVGMDFDRSLFGMKVSDCRSLASALTRAECLTHLDLSNNLLDDDKVRVIVAGIYEKRTVTHLDLSHNHVTERGMRALTKILDAQRSTLAFLNLFDNFIHSEGARTLAKVLPANSSLLSLNLALNRISDDGASKLFDSLVQNKCLERLSLNSNLLSAHSAFPLKNLLLSNSSGLIFLDISCNAEIGSDGGEVIREGLDTNTTMRVLDARQCNIGQIFESSIDEVLRTRYDALIWTALLNGKVHVADYDRNRY</sequence>
<dbReference type="AlphaFoldDB" id="A0A388M3H2"/>
<gene>
    <name evidence="2" type="ORF">CBR_g48796</name>
</gene>
<evidence type="ECO:0000256" key="1">
    <source>
        <dbReference type="SAM" id="MobiDB-lite"/>
    </source>
</evidence>
<dbReference type="OrthoDB" id="341587at2759"/>
<dbReference type="Pfam" id="PF13516">
    <property type="entry name" value="LRR_6"/>
    <property type="match status" value="2"/>
</dbReference>
<proteinExistence type="predicted"/>
<name>A0A388M3H2_CHABU</name>
<dbReference type="PANTHER" id="PTHR24114">
    <property type="entry name" value="LEUCINE RICH REPEAT FAMILY PROTEIN"/>
    <property type="match status" value="1"/>
</dbReference>
<dbReference type="SMART" id="SM00368">
    <property type="entry name" value="LRR_RI"/>
    <property type="match status" value="5"/>
</dbReference>
<feature type="compositionally biased region" description="Low complexity" evidence="1">
    <location>
        <begin position="35"/>
        <end position="44"/>
    </location>
</feature>
<feature type="compositionally biased region" description="Pro residues" evidence="1">
    <location>
        <begin position="149"/>
        <end position="164"/>
    </location>
</feature>
<reference evidence="2 3" key="1">
    <citation type="journal article" date="2018" name="Cell">
        <title>The Chara Genome: Secondary Complexity and Implications for Plant Terrestrialization.</title>
        <authorList>
            <person name="Nishiyama T."/>
            <person name="Sakayama H."/>
            <person name="Vries J.D."/>
            <person name="Buschmann H."/>
            <person name="Saint-Marcoux D."/>
            <person name="Ullrich K.K."/>
            <person name="Haas F.B."/>
            <person name="Vanderstraeten L."/>
            <person name="Becker D."/>
            <person name="Lang D."/>
            <person name="Vosolsobe S."/>
            <person name="Rombauts S."/>
            <person name="Wilhelmsson P.K.I."/>
            <person name="Janitza P."/>
            <person name="Kern R."/>
            <person name="Heyl A."/>
            <person name="Rumpler F."/>
            <person name="Villalobos L.I.A.C."/>
            <person name="Clay J.M."/>
            <person name="Skokan R."/>
            <person name="Toyoda A."/>
            <person name="Suzuki Y."/>
            <person name="Kagoshima H."/>
            <person name="Schijlen E."/>
            <person name="Tajeshwar N."/>
            <person name="Catarino B."/>
            <person name="Hetherington A.J."/>
            <person name="Saltykova A."/>
            <person name="Bonnot C."/>
            <person name="Breuninger H."/>
            <person name="Symeonidi A."/>
            <person name="Radhakrishnan G.V."/>
            <person name="Van Nieuwerburgh F."/>
            <person name="Deforce D."/>
            <person name="Chang C."/>
            <person name="Karol K.G."/>
            <person name="Hedrich R."/>
            <person name="Ulvskov P."/>
            <person name="Glockner G."/>
            <person name="Delwiche C.F."/>
            <person name="Petrasek J."/>
            <person name="Van de Peer Y."/>
            <person name="Friml J."/>
            <person name="Beilby M."/>
            <person name="Dolan L."/>
            <person name="Kohara Y."/>
            <person name="Sugano S."/>
            <person name="Fujiyama A."/>
            <person name="Delaux P.-M."/>
            <person name="Quint M."/>
            <person name="TheiBen G."/>
            <person name="Hagemann M."/>
            <person name="Harholt J."/>
            <person name="Dunand C."/>
            <person name="Zachgo S."/>
            <person name="Langdale J."/>
            <person name="Maumus F."/>
            <person name="Straeten D.V.D."/>
            <person name="Gould S.B."/>
            <person name="Rensing S.A."/>
        </authorList>
    </citation>
    <scope>NUCLEOTIDE SEQUENCE [LARGE SCALE GENOMIC DNA]</scope>
    <source>
        <strain evidence="2 3">S276</strain>
    </source>
</reference>
<dbReference type="Gene3D" id="3.80.10.10">
    <property type="entry name" value="Ribonuclease Inhibitor"/>
    <property type="match status" value="2"/>
</dbReference>
<dbReference type="Gramene" id="GBG89086">
    <property type="protein sequence ID" value="GBG89086"/>
    <property type="gene ID" value="CBR_g48796"/>
</dbReference>
<dbReference type="InterPro" id="IPR032675">
    <property type="entry name" value="LRR_dom_sf"/>
</dbReference>
<keyword evidence="3" id="KW-1185">Reference proteome</keyword>
<dbReference type="PRINTS" id="PR00049">
    <property type="entry name" value="WILMSTUMOUR"/>
</dbReference>